<dbReference type="AlphaFoldDB" id="A0A835MBM9"/>
<accession>A0A835MBM9</accession>
<comment type="caution">
    <text evidence="5">The sequence shown here is derived from an EMBL/GenBank/DDBJ whole genome shotgun (WGS) entry which is preliminary data.</text>
</comment>
<evidence type="ECO:0000256" key="1">
    <source>
        <dbReference type="ARBA" id="ARBA00022670"/>
    </source>
</evidence>
<name>A0A835MBM9_9MAGN</name>
<dbReference type="SUPFAM" id="SSF50494">
    <property type="entry name" value="Trypsin-like serine proteases"/>
    <property type="match status" value="1"/>
</dbReference>
<dbReference type="Gene3D" id="2.30.42.10">
    <property type="match status" value="1"/>
</dbReference>
<keyword evidence="1" id="KW-0645">Protease</keyword>
<dbReference type="Pfam" id="PF13365">
    <property type="entry name" value="Trypsin_2"/>
    <property type="match status" value="1"/>
</dbReference>
<dbReference type="Gene3D" id="2.40.10.120">
    <property type="match status" value="2"/>
</dbReference>
<feature type="domain" description="PDZ" evidence="4">
    <location>
        <begin position="218"/>
        <end position="267"/>
    </location>
</feature>
<reference evidence="5 6" key="1">
    <citation type="submission" date="2020-10" db="EMBL/GenBank/DDBJ databases">
        <title>The Coptis chinensis genome and diversification of protoberbering-type alkaloids.</title>
        <authorList>
            <person name="Wang B."/>
            <person name="Shu S."/>
            <person name="Song C."/>
            <person name="Liu Y."/>
        </authorList>
    </citation>
    <scope>NUCLEOTIDE SEQUENCE [LARGE SCALE GENOMIC DNA]</scope>
    <source>
        <strain evidence="5">HL-2020</strain>
        <tissue evidence="5">Leaf</tissue>
    </source>
</reference>
<evidence type="ECO:0000313" key="5">
    <source>
        <dbReference type="EMBL" id="KAF9626648.1"/>
    </source>
</evidence>
<sequence length="416" mass="45523">MSLHKIRSESKLQDDQLAFVYITNLAVRQDALEVPPQGSGSDFVWDKDGLIVTNYHVIRRCLWSQSTYEAKVVGFDQDKDVALLPIDALKDKLKPIPVGVSANLLVGQKVYANGNHDVIQTDPAINPGNSGGPLFDSSGNLTGMNPAIHSPSGASSGVVLFLLTLYVSDIVEQLAFGKVTRPVLEIMFAAQSICGATWAQWSWGGEGLQATKRDPYRRLLLGDIITSVNGKKVTTGSDLYRIFDQCQVGDKVIVEVLRGVHKEKIPVVLEPKPDETQDTRSEGFSSTDRTAHELVTNIVVLEITVSKLEEELVALHFQLSQERNEHHLAEYRLRQLPSSLPSLLPYCPVSPEQLLADSSKFSSSGCMASPASPHGHLSHSSIASLPDSFTIPVSKQSPSVDLEHEVLAMENTFDPY</sequence>
<evidence type="ECO:0000259" key="4">
    <source>
        <dbReference type="Pfam" id="PF13180"/>
    </source>
</evidence>
<dbReference type="InterPro" id="IPR001478">
    <property type="entry name" value="PDZ"/>
</dbReference>
<dbReference type="PANTHER" id="PTHR43343">
    <property type="entry name" value="PEPTIDASE S12"/>
    <property type="match status" value="1"/>
</dbReference>
<protein>
    <recommendedName>
        <fullName evidence="4">PDZ domain-containing protein</fullName>
    </recommendedName>
</protein>
<dbReference type="SUPFAM" id="SSF50156">
    <property type="entry name" value="PDZ domain-like"/>
    <property type="match status" value="1"/>
</dbReference>
<evidence type="ECO:0000313" key="6">
    <source>
        <dbReference type="Proteomes" id="UP000631114"/>
    </source>
</evidence>
<dbReference type="GO" id="GO:0006508">
    <property type="term" value="P:proteolysis"/>
    <property type="evidence" value="ECO:0007669"/>
    <property type="project" value="UniProtKB-KW"/>
</dbReference>
<dbReference type="InterPro" id="IPR036034">
    <property type="entry name" value="PDZ_sf"/>
</dbReference>
<evidence type="ECO:0000256" key="2">
    <source>
        <dbReference type="ARBA" id="ARBA00022801"/>
    </source>
</evidence>
<proteinExistence type="predicted"/>
<dbReference type="Pfam" id="PF13180">
    <property type="entry name" value="PDZ_2"/>
    <property type="match status" value="1"/>
</dbReference>
<evidence type="ECO:0000256" key="3">
    <source>
        <dbReference type="SAM" id="Coils"/>
    </source>
</evidence>
<feature type="coiled-coil region" evidence="3">
    <location>
        <begin position="291"/>
        <end position="325"/>
    </location>
</feature>
<keyword evidence="3" id="KW-0175">Coiled coil</keyword>
<gene>
    <name evidence="5" type="ORF">IFM89_037629</name>
</gene>
<dbReference type="OrthoDB" id="1085859at2759"/>
<keyword evidence="6" id="KW-1185">Reference proteome</keyword>
<dbReference type="Proteomes" id="UP000631114">
    <property type="component" value="Unassembled WGS sequence"/>
</dbReference>
<keyword evidence="2" id="KW-0378">Hydrolase</keyword>
<dbReference type="GO" id="GO:0008233">
    <property type="term" value="F:peptidase activity"/>
    <property type="evidence" value="ECO:0007669"/>
    <property type="project" value="UniProtKB-KW"/>
</dbReference>
<dbReference type="PANTHER" id="PTHR43343:SF2">
    <property type="entry name" value="PDZ DOMAIN-CONTAINING PROTEIN"/>
    <property type="match status" value="1"/>
</dbReference>
<dbReference type="InterPro" id="IPR009003">
    <property type="entry name" value="Peptidase_S1_PA"/>
</dbReference>
<organism evidence="5 6">
    <name type="scientific">Coptis chinensis</name>
    <dbReference type="NCBI Taxonomy" id="261450"/>
    <lineage>
        <taxon>Eukaryota</taxon>
        <taxon>Viridiplantae</taxon>
        <taxon>Streptophyta</taxon>
        <taxon>Embryophyta</taxon>
        <taxon>Tracheophyta</taxon>
        <taxon>Spermatophyta</taxon>
        <taxon>Magnoliopsida</taxon>
        <taxon>Ranunculales</taxon>
        <taxon>Ranunculaceae</taxon>
        <taxon>Coptidoideae</taxon>
        <taxon>Coptis</taxon>
    </lineage>
</organism>
<dbReference type="InterPro" id="IPR051201">
    <property type="entry name" value="Chloro_Bact_Ser_Proteases"/>
</dbReference>
<dbReference type="EMBL" id="JADFTS010000001">
    <property type="protein sequence ID" value="KAF9626648.1"/>
    <property type="molecule type" value="Genomic_DNA"/>
</dbReference>